<dbReference type="GO" id="GO:0006363">
    <property type="term" value="P:termination of RNA polymerase I transcription"/>
    <property type="evidence" value="ECO:0007669"/>
    <property type="project" value="TreeGrafter"/>
</dbReference>
<proteinExistence type="inferred from homology"/>
<reference evidence="8" key="2">
    <citation type="submission" date="2025-08" db="UniProtKB">
        <authorList>
            <consortium name="Ensembl"/>
        </authorList>
    </citation>
    <scope>IDENTIFICATION</scope>
</reference>
<comment type="similarity">
    <text evidence="3">Belongs to the CAVIN family.</text>
</comment>
<dbReference type="InterPro" id="IPR026752">
    <property type="entry name" value="Cavin_fam"/>
</dbReference>
<keyword evidence="4" id="KW-0963">Cytoplasm</keyword>
<evidence type="ECO:0000256" key="7">
    <source>
        <dbReference type="SAM" id="MobiDB-lite"/>
    </source>
</evidence>
<reference evidence="8" key="3">
    <citation type="submission" date="2025-09" db="UniProtKB">
        <authorList>
            <consortium name="Ensembl"/>
        </authorList>
    </citation>
    <scope>IDENTIFICATION</scope>
</reference>
<organism evidence="8 9">
    <name type="scientific">Scleropages formosus</name>
    <name type="common">Asian bonytongue</name>
    <name type="synonym">Osteoglossum formosum</name>
    <dbReference type="NCBI Taxonomy" id="113540"/>
    <lineage>
        <taxon>Eukaryota</taxon>
        <taxon>Metazoa</taxon>
        <taxon>Chordata</taxon>
        <taxon>Craniata</taxon>
        <taxon>Vertebrata</taxon>
        <taxon>Euteleostomi</taxon>
        <taxon>Actinopterygii</taxon>
        <taxon>Neopterygii</taxon>
        <taxon>Teleostei</taxon>
        <taxon>Osteoglossocephala</taxon>
        <taxon>Osteoglossomorpha</taxon>
        <taxon>Osteoglossiformes</taxon>
        <taxon>Osteoglossidae</taxon>
        <taxon>Scleropages</taxon>
    </lineage>
</organism>
<evidence type="ECO:0000256" key="2">
    <source>
        <dbReference type="ARBA" id="ARBA00004496"/>
    </source>
</evidence>
<feature type="coiled-coil region" evidence="6">
    <location>
        <begin position="118"/>
        <end position="145"/>
    </location>
</feature>
<dbReference type="AlphaFoldDB" id="A0A8C9RM79"/>
<dbReference type="GO" id="GO:0005901">
    <property type="term" value="C:caveola"/>
    <property type="evidence" value="ECO:0007669"/>
    <property type="project" value="UniProtKB-SubCell"/>
</dbReference>
<evidence type="ECO:0000313" key="8">
    <source>
        <dbReference type="Ensembl" id="ENSSFOP00015015122.1"/>
    </source>
</evidence>
<evidence type="ECO:0000313" key="9">
    <source>
        <dbReference type="Proteomes" id="UP000694397"/>
    </source>
</evidence>
<evidence type="ECO:0000256" key="1">
    <source>
        <dbReference type="ARBA" id="ARBA00004345"/>
    </source>
</evidence>
<comment type="subcellular location">
    <subcellularLocation>
        <location evidence="2">Cytoplasm</location>
    </subcellularLocation>
    <subcellularLocation>
        <location evidence="1">Membrane</location>
        <location evidence="1">Caveola</location>
    </subcellularLocation>
</comment>
<evidence type="ECO:0000256" key="5">
    <source>
        <dbReference type="ARBA" id="ARBA00023136"/>
    </source>
</evidence>
<name>A0A8C9RM79_SCLFO</name>
<protein>
    <submittedName>
        <fullName evidence="8">Caveolae associated protein 1</fullName>
    </submittedName>
</protein>
<dbReference type="GeneTree" id="ENSGT00950000182910"/>
<dbReference type="Proteomes" id="UP000694397">
    <property type="component" value="Chromosome 20"/>
</dbReference>
<keyword evidence="9" id="KW-1185">Reference proteome</keyword>
<dbReference type="GO" id="GO:0005737">
    <property type="term" value="C:cytoplasm"/>
    <property type="evidence" value="ECO:0007669"/>
    <property type="project" value="UniProtKB-SubCell"/>
</dbReference>
<evidence type="ECO:0000256" key="3">
    <source>
        <dbReference type="ARBA" id="ARBA00008836"/>
    </source>
</evidence>
<feature type="region of interest" description="Disordered" evidence="7">
    <location>
        <begin position="1"/>
        <end position="42"/>
    </location>
</feature>
<reference evidence="8 9" key="1">
    <citation type="submission" date="2019-04" db="EMBL/GenBank/DDBJ databases">
        <authorList>
            <consortium name="Wellcome Sanger Institute Data Sharing"/>
        </authorList>
    </citation>
    <scope>NUCLEOTIDE SEQUENCE [LARGE SCALE GENOMIC DNA]</scope>
</reference>
<keyword evidence="6" id="KW-0175">Coiled coil</keyword>
<dbReference type="GO" id="GO:0006361">
    <property type="term" value="P:transcription initiation at RNA polymerase I promoter"/>
    <property type="evidence" value="ECO:0007669"/>
    <property type="project" value="TreeGrafter"/>
</dbReference>
<keyword evidence="5" id="KW-0472">Membrane</keyword>
<dbReference type="Pfam" id="PF15237">
    <property type="entry name" value="PTRF_SDPR"/>
    <property type="match status" value="1"/>
</dbReference>
<evidence type="ECO:0000256" key="6">
    <source>
        <dbReference type="SAM" id="Coils"/>
    </source>
</evidence>
<dbReference type="GO" id="GO:0042134">
    <property type="term" value="F:rRNA primary transcript binding"/>
    <property type="evidence" value="ECO:0007669"/>
    <property type="project" value="TreeGrafter"/>
</dbReference>
<evidence type="ECO:0000256" key="4">
    <source>
        <dbReference type="ARBA" id="ARBA00022490"/>
    </source>
</evidence>
<sequence>MADSSLQLEQAAMKEMSDDEEVALAPSEDEEEVTVPAKEEKEDSQMNGVMVLALLDKIIGAVDQIQQTQSGLETRQQEMERSVTGIQSELTKLSKSHTTTANTVNKMLEKVRKVSVNVKSVRTNLEKQAGQIKRLESNENELLKRRNFKVMIYQERNAAVADVQGPQAGRLASSKHAQWHLQFLNTAKHIHVYSFS</sequence>
<dbReference type="PANTHER" id="PTHR15240">
    <property type="entry name" value="CAVIN"/>
    <property type="match status" value="1"/>
</dbReference>
<dbReference type="OrthoDB" id="8951679at2759"/>
<feature type="compositionally biased region" description="Acidic residues" evidence="7">
    <location>
        <begin position="17"/>
        <end position="33"/>
    </location>
</feature>
<dbReference type="PANTHER" id="PTHR15240:SF3">
    <property type="entry name" value="CAVEOLAE-ASSOCIATED PROTEIN 1"/>
    <property type="match status" value="1"/>
</dbReference>
<accession>A0A8C9RM79</accession>
<gene>
    <name evidence="8" type="primary">CAVIN1</name>
</gene>
<dbReference type="Ensembl" id="ENSSFOT00015015302.2">
    <property type="protein sequence ID" value="ENSSFOP00015015122.1"/>
    <property type="gene ID" value="ENSSFOG00015009753.2"/>
</dbReference>